<reference evidence="1 2" key="1">
    <citation type="submission" date="2020-01" db="EMBL/GenBank/DDBJ databases">
        <title>Aspergillus terreus IFO 6365 whole genome shotgun sequence.</title>
        <authorList>
            <person name="Kanamasa S."/>
            <person name="Takahashi H."/>
        </authorList>
    </citation>
    <scope>NUCLEOTIDE SEQUENCE [LARGE SCALE GENOMIC DNA]</scope>
    <source>
        <strain evidence="1 2">IFO 6365</strain>
    </source>
</reference>
<proteinExistence type="predicted"/>
<accession>A0A5M3YQ64</accession>
<evidence type="ECO:0000313" key="1">
    <source>
        <dbReference type="EMBL" id="GFF11887.1"/>
    </source>
</evidence>
<name>A0A5M3YQ64_ASPTE</name>
<gene>
    <name evidence="1" type="ORF">ATEIFO6365_0001010700</name>
</gene>
<dbReference type="EMBL" id="BLJY01000001">
    <property type="protein sequence ID" value="GFF11887.1"/>
    <property type="molecule type" value="Genomic_DNA"/>
</dbReference>
<protein>
    <submittedName>
        <fullName evidence="1">Uncharacterized protein</fullName>
    </submittedName>
</protein>
<dbReference type="Proteomes" id="UP000452235">
    <property type="component" value="Unassembled WGS sequence"/>
</dbReference>
<evidence type="ECO:0000313" key="2">
    <source>
        <dbReference type="Proteomes" id="UP000452235"/>
    </source>
</evidence>
<keyword evidence="2" id="KW-1185">Reference proteome</keyword>
<sequence length="73" mass="7873">MKLSHALLPLAMGSAVAMPITNLHPRQNAKNLLDLVYQHGGVIGLIKEVPKDVQIVGLSNKLDNLMDHGRIGP</sequence>
<comment type="caution">
    <text evidence="1">The sequence shown here is derived from an EMBL/GenBank/DDBJ whole genome shotgun (WGS) entry which is preliminary data.</text>
</comment>
<dbReference type="AlphaFoldDB" id="A0A5M3YQ64"/>
<organism evidence="1 2">
    <name type="scientific">Aspergillus terreus</name>
    <dbReference type="NCBI Taxonomy" id="33178"/>
    <lineage>
        <taxon>Eukaryota</taxon>
        <taxon>Fungi</taxon>
        <taxon>Dikarya</taxon>
        <taxon>Ascomycota</taxon>
        <taxon>Pezizomycotina</taxon>
        <taxon>Eurotiomycetes</taxon>
        <taxon>Eurotiomycetidae</taxon>
        <taxon>Eurotiales</taxon>
        <taxon>Aspergillaceae</taxon>
        <taxon>Aspergillus</taxon>
        <taxon>Aspergillus subgen. Circumdati</taxon>
    </lineage>
</organism>